<dbReference type="RefSeq" id="WP_141354717.1">
    <property type="nucleotide sequence ID" value="NZ_BJNV01000086.1"/>
</dbReference>
<name>A0A4Y4D1G3_ZOORA</name>
<sequence length="192" mass="19123">MSATPEKIVAASKANVEAGLKSASAFVTTVFTAAERVATLNLATARTAFDDSVAFSKAIMATKDPKALAALSIGAVTPSVEKSVAYGRSLSAISADTQEELTKLVEAETSVLGQNFDTALEGLFKNAPAGSESAVAAVKAALANANSAYEGASKAAKQVAAAAQASVEKATATAVQNVEKGAKAAASALKVA</sequence>
<proteinExistence type="predicted"/>
<feature type="domain" description="Phasin" evidence="1">
    <location>
        <begin position="6"/>
        <end position="107"/>
    </location>
</feature>
<evidence type="ECO:0000313" key="2">
    <source>
        <dbReference type="EMBL" id="GEC97423.1"/>
    </source>
</evidence>
<dbReference type="Proteomes" id="UP000318422">
    <property type="component" value="Unassembled WGS sequence"/>
</dbReference>
<dbReference type="EMBL" id="BJNV01000086">
    <property type="protein sequence ID" value="GEC97423.1"/>
    <property type="molecule type" value="Genomic_DNA"/>
</dbReference>
<organism evidence="2 3">
    <name type="scientific">Zoogloea ramigera</name>
    <dbReference type="NCBI Taxonomy" id="350"/>
    <lineage>
        <taxon>Bacteria</taxon>
        <taxon>Pseudomonadati</taxon>
        <taxon>Pseudomonadota</taxon>
        <taxon>Betaproteobacteria</taxon>
        <taxon>Rhodocyclales</taxon>
        <taxon>Zoogloeaceae</taxon>
        <taxon>Zoogloea</taxon>
    </lineage>
</organism>
<reference evidence="2 3" key="1">
    <citation type="submission" date="2019-06" db="EMBL/GenBank/DDBJ databases">
        <title>Whole genome shotgun sequence of Zoogloea ramigera NBRC 15342.</title>
        <authorList>
            <person name="Hosoyama A."/>
            <person name="Uohara A."/>
            <person name="Ohji S."/>
            <person name="Ichikawa N."/>
        </authorList>
    </citation>
    <scope>NUCLEOTIDE SEQUENCE [LARGE SCALE GENOMIC DNA]</scope>
    <source>
        <strain evidence="2 3">NBRC 15342</strain>
    </source>
</reference>
<dbReference type="AlphaFoldDB" id="A0A4Y4D1G3"/>
<evidence type="ECO:0000259" key="1">
    <source>
        <dbReference type="Pfam" id="PF09361"/>
    </source>
</evidence>
<dbReference type="OrthoDB" id="8526431at2"/>
<dbReference type="NCBIfam" id="TIGR01841">
    <property type="entry name" value="phasin"/>
    <property type="match status" value="1"/>
</dbReference>
<dbReference type="Pfam" id="PF09361">
    <property type="entry name" value="Phasin_2"/>
    <property type="match status" value="1"/>
</dbReference>
<gene>
    <name evidence="2" type="ORF">ZRA01_34960</name>
</gene>
<comment type="caution">
    <text evidence="2">The sequence shown here is derived from an EMBL/GenBank/DDBJ whole genome shotgun (WGS) entry which is preliminary data.</text>
</comment>
<keyword evidence="3" id="KW-1185">Reference proteome</keyword>
<accession>A0A4Y4D1G3</accession>
<dbReference type="InterPro" id="IPR018968">
    <property type="entry name" value="Phasin"/>
</dbReference>
<protein>
    <submittedName>
        <fullName evidence="2">Phasin family protein</fullName>
    </submittedName>
</protein>
<evidence type="ECO:0000313" key="3">
    <source>
        <dbReference type="Proteomes" id="UP000318422"/>
    </source>
</evidence>
<dbReference type="InterPro" id="IPR010127">
    <property type="entry name" value="Phasin_subfam-1"/>
</dbReference>